<dbReference type="EMBL" id="CP014169">
    <property type="protein sequence ID" value="AOH87074.1"/>
    <property type="molecule type" value="Genomic_DNA"/>
</dbReference>
<organism evidence="2 3">
    <name type="scientific">Sphingomonas panacis</name>
    <dbReference type="NCBI Taxonomy" id="1560345"/>
    <lineage>
        <taxon>Bacteria</taxon>
        <taxon>Pseudomonadati</taxon>
        <taxon>Pseudomonadota</taxon>
        <taxon>Alphaproteobacteria</taxon>
        <taxon>Sphingomonadales</taxon>
        <taxon>Sphingomonadaceae</taxon>
        <taxon>Sphingomonas</taxon>
    </lineage>
</organism>
<name>A0A1B3ZI21_9SPHN</name>
<evidence type="ECO:0000313" key="3">
    <source>
        <dbReference type="Proteomes" id="UP000094256"/>
    </source>
</evidence>
<accession>A0A1B3ZI21</accession>
<evidence type="ECO:0000313" key="2">
    <source>
        <dbReference type="EMBL" id="AOH87074.1"/>
    </source>
</evidence>
<sequence length="190" mass="21002">MLSTVICDWIALQGGLPSDDQIHEWLDSIRDRLALVAGKRELTKRQFASTLIALVVRGEELLALQIGDSALVARKAGRWEAICWPENGEFASTTYFVTDDPEPRLLIIRRAAGDYDAFAAFSDGIESIALHHANREPHARFFDPMIKPIDQATQRGRLAALSAALGRYLDGPAICDRTDDDKTLVLVSRG</sequence>
<dbReference type="Pfam" id="PF13672">
    <property type="entry name" value="PP2C_2"/>
    <property type="match status" value="1"/>
</dbReference>
<dbReference type="Proteomes" id="UP000094256">
    <property type="component" value="Plasmid unnamed"/>
</dbReference>
<keyword evidence="2" id="KW-0614">Plasmid</keyword>
<dbReference type="InterPro" id="IPR001932">
    <property type="entry name" value="PPM-type_phosphatase-like_dom"/>
</dbReference>
<dbReference type="AlphaFoldDB" id="A0A1B3ZI21"/>
<dbReference type="InterPro" id="IPR036457">
    <property type="entry name" value="PPM-type-like_dom_sf"/>
</dbReference>
<proteinExistence type="predicted"/>
<protein>
    <submittedName>
        <fullName evidence="2">Serine/threonine protein phosphatase</fullName>
    </submittedName>
</protein>
<geneLocation type="plasmid" evidence="3"/>
<dbReference type="KEGG" id="span:AWL63_23100"/>
<evidence type="ECO:0000259" key="1">
    <source>
        <dbReference type="Pfam" id="PF13672"/>
    </source>
</evidence>
<dbReference type="SUPFAM" id="SSF81606">
    <property type="entry name" value="PP2C-like"/>
    <property type="match status" value="1"/>
</dbReference>
<feature type="domain" description="PPM-type phosphatase" evidence="1">
    <location>
        <begin position="22"/>
        <end position="159"/>
    </location>
</feature>
<keyword evidence="3" id="KW-1185">Reference proteome</keyword>
<reference evidence="2 3" key="1">
    <citation type="submission" date="2016-01" db="EMBL/GenBank/DDBJ databases">
        <title>Complete genome and mega plasmid sequence of Sphingomonas panacis DCY99 elicits systemic resistance in rice to Xanthomonas oryzae.</title>
        <authorList>
            <person name="Kim Y.J."/>
            <person name="Yang D.C."/>
            <person name="Sing P."/>
        </authorList>
    </citation>
    <scope>NUCLEOTIDE SEQUENCE [LARGE SCALE GENOMIC DNA]</scope>
    <source>
        <strain evidence="2 3">DCY99</strain>
        <plasmid evidence="3">Plasmid</plasmid>
    </source>
</reference>
<gene>
    <name evidence="2" type="ORF">AWL63_23100</name>
</gene>